<dbReference type="STRING" id="930992.A0A0D0AW82"/>
<keyword evidence="1" id="KW-0472">Membrane</keyword>
<gene>
    <name evidence="2" type="ORF">CY34DRAFT_805321</name>
</gene>
<evidence type="ECO:0000313" key="3">
    <source>
        <dbReference type="Proteomes" id="UP000054485"/>
    </source>
</evidence>
<reference evidence="2 3" key="1">
    <citation type="submission" date="2014-04" db="EMBL/GenBank/DDBJ databases">
        <authorList>
            <consortium name="DOE Joint Genome Institute"/>
            <person name="Kuo A."/>
            <person name="Ruytinx J."/>
            <person name="Rineau F."/>
            <person name="Colpaert J."/>
            <person name="Kohler A."/>
            <person name="Nagy L.G."/>
            <person name="Floudas D."/>
            <person name="Copeland A."/>
            <person name="Barry K.W."/>
            <person name="Cichocki N."/>
            <person name="Veneault-Fourrey C."/>
            <person name="LaButti K."/>
            <person name="Lindquist E.A."/>
            <person name="Lipzen A."/>
            <person name="Lundell T."/>
            <person name="Morin E."/>
            <person name="Murat C."/>
            <person name="Sun H."/>
            <person name="Tunlid A."/>
            <person name="Henrissat B."/>
            <person name="Grigoriev I.V."/>
            <person name="Hibbett D.S."/>
            <person name="Martin F."/>
            <person name="Nordberg H.P."/>
            <person name="Cantor M.N."/>
            <person name="Hua S.X."/>
        </authorList>
    </citation>
    <scope>NUCLEOTIDE SEQUENCE [LARGE SCALE GENOMIC DNA]</scope>
    <source>
        <strain evidence="2 3">UH-Slu-Lm8-n1</strain>
    </source>
</reference>
<keyword evidence="1" id="KW-1133">Transmembrane helix</keyword>
<dbReference type="Proteomes" id="UP000054485">
    <property type="component" value="Unassembled WGS sequence"/>
</dbReference>
<organism evidence="2 3">
    <name type="scientific">Suillus luteus UH-Slu-Lm8-n1</name>
    <dbReference type="NCBI Taxonomy" id="930992"/>
    <lineage>
        <taxon>Eukaryota</taxon>
        <taxon>Fungi</taxon>
        <taxon>Dikarya</taxon>
        <taxon>Basidiomycota</taxon>
        <taxon>Agaricomycotina</taxon>
        <taxon>Agaricomycetes</taxon>
        <taxon>Agaricomycetidae</taxon>
        <taxon>Boletales</taxon>
        <taxon>Suillineae</taxon>
        <taxon>Suillaceae</taxon>
        <taxon>Suillus</taxon>
    </lineage>
</organism>
<feature type="transmembrane region" description="Helical" evidence="1">
    <location>
        <begin position="199"/>
        <end position="221"/>
    </location>
</feature>
<proteinExistence type="predicted"/>
<dbReference type="InParanoid" id="A0A0D0AW82"/>
<accession>A0A0D0AW82</accession>
<keyword evidence="3" id="KW-1185">Reference proteome</keyword>
<reference evidence="3" key="2">
    <citation type="submission" date="2015-01" db="EMBL/GenBank/DDBJ databases">
        <title>Evolutionary Origins and Diversification of the Mycorrhizal Mutualists.</title>
        <authorList>
            <consortium name="DOE Joint Genome Institute"/>
            <consortium name="Mycorrhizal Genomics Consortium"/>
            <person name="Kohler A."/>
            <person name="Kuo A."/>
            <person name="Nagy L.G."/>
            <person name="Floudas D."/>
            <person name="Copeland A."/>
            <person name="Barry K.W."/>
            <person name="Cichocki N."/>
            <person name="Veneault-Fourrey C."/>
            <person name="LaButti K."/>
            <person name="Lindquist E.A."/>
            <person name="Lipzen A."/>
            <person name="Lundell T."/>
            <person name="Morin E."/>
            <person name="Murat C."/>
            <person name="Riley R."/>
            <person name="Ohm R."/>
            <person name="Sun H."/>
            <person name="Tunlid A."/>
            <person name="Henrissat B."/>
            <person name="Grigoriev I.V."/>
            <person name="Hibbett D.S."/>
            <person name="Martin F."/>
        </authorList>
    </citation>
    <scope>NUCLEOTIDE SEQUENCE [LARGE SCALE GENOMIC DNA]</scope>
    <source>
        <strain evidence="3">UH-Slu-Lm8-n1</strain>
    </source>
</reference>
<dbReference type="EMBL" id="KN835248">
    <property type="protein sequence ID" value="KIK42109.1"/>
    <property type="molecule type" value="Genomic_DNA"/>
</dbReference>
<feature type="transmembrane region" description="Helical" evidence="1">
    <location>
        <begin position="129"/>
        <end position="150"/>
    </location>
</feature>
<keyword evidence="1" id="KW-0812">Transmembrane</keyword>
<dbReference type="AlphaFoldDB" id="A0A0D0AW82"/>
<dbReference type="HOGENOM" id="CLU_031556_1_0_1"/>
<dbReference type="OrthoDB" id="2646225at2759"/>
<sequence>MSTFPYGQPENVELQVMSSTPMLRFSTVSEKSSCLSEPRKHPSEGGLDNSPYELHLAELSQVQVEHRRLLTRNRLIWRRVKAVLKALILVFLSTAYLTFCYVVNHHDVPLRSLGPYTITPNHFETAKSMITTLNIALVTLALYPISDILLEMKGEEFFHLLASRRTGGFPLSAINTISSPVFGMMDSIHAIIAGRCSRLFLTATVGSLIAFVTLILAPTALSIQSVLADGDIVALPVGAVVNNSVYNTTFLSDYSDESYATSNADFAASVLWAEISLGVQYNFSTAVSHEAGTSAFIVPQPLNLPMTSTARWLTDVVGLRPFCTWASTNITQPVIVPNASDRTSLAGVSLEALDLDVTLDSTDFIMFESLATIAVMNNYYVWNHTTHMFPTDGSKVFLAGQCTQGCLITSSFNSVWLNFRGIPTFTLQLPPSITFGQSQSWQIAFLVCKPNAVIETREVRAEGGAMLSVQPLSEGKQLTRQGNLSPRDTTTMLSIALNNLANAGPLNFSAAMDLGSQPLVEFLFGSKQVNSWPGTQAGSGSDIVNVTFLPVANLSTAFGQMLQSASKAYLSGYLGTAYVPARLSALEVVFMSSLPLVTISTATFLLLYILFGFLHLQKQGQEFNLPNLARAVYGSNLPEEISRSAQEIDDGKCSEEEVIERLDDRMVILQRRADGSGVLHIS</sequence>
<feature type="transmembrane region" description="Helical" evidence="1">
    <location>
        <begin position="82"/>
        <end position="104"/>
    </location>
</feature>
<evidence type="ECO:0000256" key="1">
    <source>
        <dbReference type="SAM" id="Phobius"/>
    </source>
</evidence>
<name>A0A0D0AW82_9AGAM</name>
<evidence type="ECO:0000313" key="2">
    <source>
        <dbReference type="EMBL" id="KIK42109.1"/>
    </source>
</evidence>
<feature type="transmembrane region" description="Helical" evidence="1">
    <location>
        <begin position="588"/>
        <end position="611"/>
    </location>
</feature>
<protein>
    <submittedName>
        <fullName evidence="2">Uncharacterized protein</fullName>
    </submittedName>
</protein>